<accession>A0A0E4C7P6</accession>
<evidence type="ECO:0000313" key="1">
    <source>
        <dbReference type="EMBL" id="CFX09606.1"/>
    </source>
</evidence>
<dbReference type="EMBL" id="CGIH01000005">
    <property type="protein sequence ID" value="CFX09606.1"/>
    <property type="molecule type" value="Genomic_DNA"/>
</dbReference>
<proteinExistence type="predicted"/>
<dbReference type="STRING" id="690567.436"/>
<evidence type="ECO:0000313" key="2">
    <source>
        <dbReference type="Proteomes" id="UP000045545"/>
    </source>
</evidence>
<name>A0A0E4C7P6_9FIRM</name>
<reference evidence="1 2" key="1">
    <citation type="submission" date="2015-03" db="EMBL/GenBank/DDBJ databases">
        <authorList>
            <person name="Murphy D."/>
        </authorList>
    </citation>
    <scope>NUCLEOTIDE SEQUENCE [LARGE SCALE GENOMIC DNA]</scope>
    <source>
        <strain evidence="1 2">OL-4</strain>
    </source>
</reference>
<organism evidence="1 2">
    <name type="scientific">Syntrophomonas zehnderi OL-4</name>
    <dbReference type="NCBI Taxonomy" id="690567"/>
    <lineage>
        <taxon>Bacteria</taxon>
        <taxon>Bacillati</taxon>
        <taxon>Bacillota</taxon>
        <taxon>Clostridia</taxon>
        <taxon>Eubacteriales</taxon>
        <taxon>Syntrophomonadaceae</taxon>
        <taxon>Syntrophomonas</taxon>
    </lineage>
</organism>
<protein>
    <submittedName>
        <fullName evidence="1">Uncharacterized</fullName>
    </submittedName>
</protein>
<gene>
    <name evidence="1" type="ORF">436</name>
</gene>
<sequence>MYQLGAQGCQGLYIGITAVKRYLRYDTGAVIKL</sequence>
<dbReference type="Proteomes" id="UP000045545">
    <property type="component" value="Unassembled WGS sequence"/>
</dbReference>
<keyword evidence="2" id="KW-1185">Reference proteome</keyword>
<dbReference type="AlphaFoldDB" id="A0A0E4C7P6"/>